<evidence type="ECO:0000313" key="3">
    <source>
        <dbReference type="EMBL" id="TDT71776.1"/>
    </source>
</evidence>
<proteinExistence type="predicted"/>
<feature type="transmembrane region" description="Helical" evidence="1">
    <location>
        <begin position="84"/>
        <end position="102"/>
    </location>
</feature>
<dbReference type="EMBL" id="SOBG01000002">
    <property type="protein sequence ID" value="TDT71776.1"/>
    <property type="molecule type" value="Genomic_DNA"/>
</dbReference>
<dbReference type="PANTHER" id="PTHR33121">
    <property type="entry name" value="CYCLIC DI-GMP PHOSPHODIESTERASE PDEF"/>
    <property type="match status" value="1"/>
</dbReference>
<feature type="transmembrane region" description="Helical" evidence="1">
    <location>
        <begin position="7"/>
        <end position="27"/>
    </location>
</feature>
<dbReference type="Pfam" id="PF00563">
    <property type="entry name" value="EAL"/>
    <property type="match status" value="1"/>
</dbReference>
<dbReference type="InterPro" id="IPR050706">
    <property type="entry name" value="Cyclic-di-GMP_PDE-like"/>
</dbReference>
<dbReference type="InterPro" id="IPR001633">
    <property type="entry name" value="EAL_dom"/>
</dbReference>
<evidence type="ECO:0000259" key="2">
    <source>
        <dbReference type="PROSITE" id="PS50883"/>
    </source>
</evidence>
<dbReference type="Gene3D" id="3.20.20.450">
    <property type="entry name" value="EAL domain"/>
    <property type="match status" value="1"/>
</dbReference>
<dbReference type="Proteomes" id="UP000294678">
    <property type="component" value="Unassembled WGS sequence"/>
</dbReference>
<keyword evidence="4" id="KW-1185">Reference proteome</keyword>
<keyword evidence="1" id="KW-0812">Transmembrane</keyword>
<dbReference type="AlphaFoldDB" id="A0AA46DZY4"/>
<dbReference type="PANTHER" id="PTHR33121:SF70">
    <property type="entry name" value="SIGNALING PROTEIN YKOW"/>
    <property type="match status" value="1"/>
</dbReference>
<dbReference type="PROSITE" id="PS50883">
    <property type="entry name" value="EAL"/>
    <property type="match status" value="1"/>
</dbReference>
<dbReference type="RefSeq" id="WP_134112372.1">
    <property type="nucleotide sequence ID" value="NZ_SOBG01000002.1"/>
</dbReference>
<dbReference type="InterPro" id="IPR035919">
    <property type="entry name" value="EAL_sf"/>
</dbReference>
<evidence type="ECO:0000313" key="4">
    <source>
        <dbReference type="Proteomes" id="UP000294678"/>
    </source>
</evidence>
<reference evidence="3 4" key="1">
    <citation type="submission" date="2019-03" db="EMBL/GenBank/DDBJ databases">
        <title>Genomic Encyclopedia of Type Strains, Phase IV (KMG-IV): sequencing the most valuable type-strain genomes for metagenomic binning, comparative biology and taxonomic classification.</title>
        <authorList>
            <person name="Goeker M."/>
        </authorList>
    </citation>
    <scope>NUCLEOTIDE SEQUENCE [LARGE SCALE GENOMIC DNA]</scope>
    <source>
        <strain evidence="3 4">DSM 100055</strain>
    </source>
</reference>
<sequence>MNIKTKQFFLILVILLLFVIIDIIVYYSGGTKYVFPYLMLIPIIISAIFYYTFGGAINGFFAGIFLAFLPLDTTLQIKQSPLNYILRIFLLTLLGGFIGYLLKKKQNITKSVGFETNIYNEKELLKEKVNKLLKSNKNFSLILIDVNNIVEITSLLNNSISDFSLNFSKYLKHKYKKKIEIFINNDFSLLLLLKNYSLNETENWIINFLDYINNNPFIINNMSLFLKTFLVGIHQNYINNFDDGFKKIVTCLYYAKENNLDYFIYNDTVNFPIYFTSELLVDIHNAIKKNELFIVYQPKLNLADNKVKSVEALIRWKHSTKGFIPPNKFIPQVEKTTYINNLTLWIIKKVINDLNNLKKKNINIKISINISPRNLMSKLFLIKLMDILNSNKNIIKNLEFELTERDIITELSSIKKILLKLQKMNLTIAMDDFGTGYSSLANLKYLPIDIIKIDKEFIKNLDNNIIDYEMVKSTIKISKLMNKKIVAEGVENKDTLEILSKLYCFEAQGYYISKPITIDELTKFILNYNKKAIS</sequence>
<organism evidence="3 4">
    <name type="scientific">Hypnocyclicus thermotrophus</name>
    <dbReference type="NCBI Taxonomy" id="1627895"/>
    <lineage>
        <taxon>Bacteria</taxon>
        <taxon>Fusobacteriati</taxon>
        <taxon>Fusobacteriota</taxon>
        <taxon>Fusobacteriia</taxon>
        <taxon>Fusobacteriales</taxon>
        <taxon>Fusobacteriaceae</taxon>
        <taxon>Hypnocyclicus</taxon>
    </lineage>
</organism>
<accession>A0AA46DZY4</accession>
<dbReference type="GO" id="GO:0071111">
    <property type="term" value="F:cyclic-guanylate-specific phosphodiesterase activity"/>
    <property type="evidence" value="ECO:0007669"/>
    <property type="project" value="InterPro"/>
</dbReference>
<evidence type="ECO:0000256" key="1">
    <source>
        <dbReference type="SAM" id="Phobius"/>
    </source>
</evidence>
<keyword evidence="1" id="KW-1133">Transmembrane helix</keyword>
<feature type="domain" description="EAL" evidence="2">
    <location>
        <begin position="276"/>
        <end position="529"/>
    </location>
</feature>
<protein>
    <submittedName>
        <fullName evidence="3">EAL domain-containing protein (Putative c-di-GMP-specific phosphodiesterase class I)</fullName>
    </submittedName>
</protein>
<keyword evidence="1" id="KW-0472">Membrane</keyword>
<name>A0AA46DZY4_9FUSO</name>
<dbReference type="SUPFAM" id="SSF141868">
    <property type="entry name" value="EAL domain-like"/>
    <property type="match status" value="1"/>
</dbReference>
<dbReference type="CDD" id="cd01948">
    <property type="entry name" value="EAL"/>
    <property type="match status" value="1"/>
</dbReference>
<gene>
    <name evidence="3" type="ORF">EV215_0460</name>
</gene>
<feature type="transmembrane region" description="Helical" evidence="1">
    <location>
        <begin position="60"/>
        <end position="78"/>
    </location>
</feature>
<comment type="caution">
    <text evidence="3">The sequence shown here is derived from an EMBL/GenBank/DDBJ whole genome shotgun (WGS) entry which is preliminary data.</text>
</comment>
<dbReference type="SMART" id="SM00052">
    <property type="entry name" value="EAL"/>
    <property type="match status" value="1"/>
</dbReference>